<evidence type="ECO:0000256" key="1">
    <source>
        <dbReference type="SAM" id="Coils"/>
    </source>
</evidence>
<accession>A0ABV8ZLX7</accession>
<evidence type="ECO:0000313" key="3">
    <source>
        <dbReference type="Proteomes" id="UP001595999"/>
    </source>
</evidence>
<proteinExistence type="predicted"/>
<dbReference type="EMBL" id="JBHSEK010000001">
    <property type="protein sequence ID" value="MFC4488464.1"/>
    <property type="molecule type" value="Genomic_DNA"/>
</dbReference>
<sequence>MLLKSTDALQMGRAEKAFREAFERLKQGKPELLPKGTLVSQNNVAKEAGCVPSALRKARFPSLIAEIQLWIEENKFDPPLSPRQKILAQRRRNRSLKESIEVLQDELDQALTLLVEADMKILELIQENADLKALLPKSNVVSIHGKGPHKSK</sequence>
<name>A0ABV8ZLX7_9NEIS</name>
<protein>
    <submittedName>
        <fullName evidence="2">Uncharacterized protein</fullName>
    </submittedName>
</protein>
<evidence type="ECO:0000313" key="2">
    <source>
        <dbReference type="EMBL" id="MFC4488464.1"/>
    </source>
</evidence>
<feature type="coiled-coil region" evidence="1">
    <location>
        <begin position="86"/>
        <end position="120"/>
    </location>
</feature>
<dbReference type="Proteomes" id="UP001595999">
    <property type="component" value="Unassembled WGS sequence"/>
</dbReference>
<reference evidence="3" key="1">
    <citation type="journal article" date="2019" name="Int. J. Syst. Evol. Microbiol.">
        <title>The Global Catalogue of Microorganisms (GCM) 10K type strain sequencing project: providing services to taxonomists for standard genome sequencing and annotation.</title>
        <authorList>
            <consortium name="The Broad Institute Genomics Platform"/>
            <consortium name="The Broad Institute Genome Sequencing Center for Infectious Disease"/>
            <person name="Wu L."/>
            <person name="Ma J."/>
        </authorList>
    </citation>
    <scope>NUCLEOTIDE SEQUENCE [LARGE SCALE GENOMIC DNA]</scope>
    <source>
        <strain evidence="3">CGMCC 4.7608</strain>
    </source>
</reference>
<dbReference type="RefSeq" id="WP_231461521.1">
    <property type="nucleotide sequence ID" value="NZ_JAJOHW010000035.1"/>
</dbReference>
<comment type="caution">
    <text evidence="2">The sequence shown here is derived from an EMBL/GenBank/DDBJ whole genome shotgun (WGS) entry which is preliminary data.</text>
</comment>
<gene>
    <name evidence="2" type="ORF">ACFO0R_02425</name>
</gene>
<keyword evidence="1" id="KW-0175">Coiled coil</keyword>
<keyword evidence="3" id="KW-1185">Reference proteome</keyword>
<organism evidence="2 3">
    <name type="scientific">Chromobacterium aquaticum</name>
    <dbReference type="NCBI Taxonomy" id="467180"/>
    <lineage>
        <taxon>Bacteria</taxon>
        <taxon>Pseudomonadati</taxon>
        <taxon>Pseudomonadota</taxon>
        <taxon>Betaproteobacteria</taxon>
        <taxon>Neisseriales</taxon>
        <taxon>Chromobacteriaceae</taxon>
        <taxon>Chromobacterium</taxon>
    </lineage>
</organism>